<organism evidence="2 3">
    <name type="scientific">Caminibacter pacificus</name>
    <dbReference type="NCBI Taxonomy" id="1424653"/>
    <lineage>
        <taxon>Bacteria</taxon>
        <taxon>Pseudomonadati</taxon>
        <taxon>Campylobacterota</taxon>
        <taxon>Epsilonproteobacteria</taxon>
        <taxon>Nautiliales</taxon>
        <taxon>Nautiliaceae</taxon>
        <taxon>Caminibacter</taxon>
    </lineage>
</organism>
<accession>A0AAJ4RET7</accession>
<gene>
    <name evidence="1" type="ORF">C6V80_03780</name>
    <name evidence="2" type="ORF">EDC58_0671</name>
</gene>
<proteinExistence type="predicted"/>
<reference evidence="4" key="1">
    <citation type="submission" date="2018-03" db="EMBL/GenBank/DDBJ databases">
        <title>A comparative analysis of the Nautiliaceae.</title>
        <authorList>
            <person name="Grosche A."/>
            <person name="Smedile F."/>
            <person name="Vetriani C."/>
        </authorList>
    </citation>
    <scope>NUCLEOTIDE SEQUENCE [LARGE SCALE GENOMIC DNA]</scope>
    <source>
        <strain evidence="4">TB6</strain>
    </source>
</reference>
<dbReference type="Proteomes" id="UP000298805">
    <property type="component" value="Chromosome"/>
</dbReference>
<reference evidence="2 3" key="2">
    <citation type="submission" date="2018-11" db="EMBL/GenBank/DDBJ databases">
        <title>Genomic Encyclopedia of Type Strains, Phase IV (KMG-IV): sequencing the most valuable type-strain genomes for metagenomic binning, comparative biology and taxonomic classification.</title>
        <authorList>
            <person name="Goeker M."/>
        </authorList>
    </citation>
    <scope>NUCLEOTIDE SEQUENCE [LARGE SCALE GENOMIC DNA]</scope>
    <source>
        <strain evidence="2 3">DSM 27783</strain>
    </source>
</reference>
<sequence>MYNKLIEFDDSANAIILKTDKESINSIVKLNSKEIKELKIKKEAILFYTLNPVINNPLKPECTFLIYTSNNMEIEVIYESEDKEELIKFEEFVKTTLI</sequence>
<dbReference type="RefSeq" id="WP_123352081.1">
    <property type="nucleotide sequence ID" value="NZ_CP027432.2"/>
</dbReference>
<reference evidence="1" key="3">
    <citation type="submission" date="2019-06" db="EMBL/GenBank/DDBJ databases">
        <title>A comparative analysis of the Nautiliaceae.</title>
        <authorList>
            <person name="Grosche A."/>
            <person name="Smedile F."/>
            <person name="Vetriani C."/>
        </authorList>
    </citation>
    <scope>NUCLEOTIDE SEQUENCE</scope>
    <source>
        <strain evidence="1">TB6</strain>
    </source>
</reference>
<dbReference type="Proteomes" id="UP000272781">
    <property type="component" value="Unassembled WGS sequence"/>
</dbReference>
<evidence type="ECO:0000313" key="1">
    <source>
        <dbReference type="EMBL" id="QCI28104.1"/>
    </source>
</evidence>
<dbReference type="AlphaFoldDB" id="A0AAJ4RET7"/>
<evidence type="ECO:0000313" key="4">
    <source>
        <dbReference type="Proteomes" id="UP000298805"/>
    </source>
</evidence>
<evidence type="ECO:0000313" key="2">
    <source>
        <dbReference type="EMBL" id="ROR41186.1"/>
    </source>
</evidence>
<name>A0AAJ4RET7_9BACT</name>
<dbReference type="EMBL" id="RJVK01000001">
    <property type="protein sequence ID" value="ROR41186.1"/>
    <property type="molecule type" value="Genomic_DNA"/>
</dbReference>
<evidence type="ECO:0000313" key="3">
    <source>
        <dbReference type="Proteomes" id="UP000272781"/>
    </source>
</evidence>
<dbReference type="EMBL" id="CP027432">
    <property type="protein sequence ID" value="QCI28104.1"/>
    <property type="molecule type" value="Genomic_DNA"/>
</dbReference>
<protein>
    <submittedName>
        <fullName evidence="2">Uncharacterized protein</fullName>
    </submittedName>
</protein>
<keyword evidence="4" id="KW-1185">Reference proteome</keyword>